<dbReference type="AlphaFoldDB" id="B1Y4X5"/>
<feature type="region of interest" description="Disordered" evidence="1">
    <location>
        <begin position="175"/>
        <end position="201"/>
    </location>
</feature>
<dbReference type="KEGG" id="lch:Lcho_3617"/>
<feature type="compositionally biased region" description="Low complexity" evidence="1">
    <location>
        <begin position="51"/>
        <end position="71"/>
    </location>
</feature>
<proteinExistence type="predicted"/>
<evidence type="ECO:0000313" key="3">
    <source>
        <dbReference type="Proteomes" id="UP000001693"/>
    </source>
</evidence>
<protein>
    <submittedName>
        <fullName evidence="2">Uncharacterized protein</fullName>
    </submittedName>
</protein>
<evidence type="ECO:0000313" key="2">
    <source>
        <dbReference type="EMBL" id="ACB35871.1"/>
    </source>
</evidence>
<evidence type="ECO:0000256" key="1">
    <source>
        <dbReference type="SAM" id="MobiDB-lite"/>
    </source>
</evidence>
<sequence length="201" mass="20475">MPQSRTDAASIDDSPAAAPSAPADAAPAAAKAVRKPAKRAGEAQAVKPSAEADPAAPVKAAKPAKVAPVAKPAKAVKAAAAEPVKPAKAVKVAKPVKPAKPAQPAVLPEVAQSKPRLVRDSFTIPELEYAQLEALKRRALALAHHAKKSEVLRAGIATLAAMDDAQLLAALQSVPPLKTGRPKKPKAEKAAVKARNGGKKS</sequence>
<accession>B1Y4X5</accession>
<reference evidence="2 3" key="1">
    <citation type="submission" date="2008-03" db="EMBL/GenBank/DDBJ databases">
        <title>Complete sequence of Leptothrix cholodnii SP-6.</title>
        <authorList>
            <consortium name="US DOE Joint Genome Institute"/>
            <person name="Copeland A."/>
            <person name="Lucas S."/>
            <person name="Lapidus A."/>
            <person name="Glavina del Rio T."/>
            <person name="Dalin E."/>
            <person name="Tice H."/>
            <person name="Bruce D."/>
            <person name="Goodwin L."/>
            <person name="Pitluck S."/>
            <person name="Chertkov O."/>
            <person name="Brettin T."/>
            <person name="Detter J.C."/>
            <person name="Han C."/>
            <person name="Kuske C.R."/>
            <person name="Schmutz J."/>
            <person name="Larimer F."/>
            <person name="Land M."/>
            <person name="Hauser L."/>
            <person name="Kyrpides N."/>
            <person name="Lykidis A."/>
            <person name="Emerson D."/>
            <person name="Richardson P."/>
        </authorList>
    </citation>
    <scope>NUCLEOTIDE SEQUENCE [LARGE SCALE GENOMIC DNA]</scope>
    <source>
        <strain evidence="3">ATCC 51168 / LMG 8142 / SP-6</strain>
    </source>
</reference>
<dbReference type="STRING" id="395495.Lcho_3617"/>
<feature type="region of interest" description="Disordered" evidence="1">
    <location>
        <begin position="1"/>
        <end position="71"/>
    </location>
</feature>
<keyword evidence="3" id="KW-1185">Reference proteome</keyword>
<dbReference type="Proteomes" id="UP000001693">
    <property type="component" value="Chromosome"/>
</dbReference>
<gene>
    <name evidence="2" type="ordered locus">Lcho_3617</name>
</gene>
<name>B1Y4X5_LEPCP</name>
<dbReference type="HOGENOM" id="CLU_108825_0_0_4"/>
<dbReference type="EMBL" id="CP001013">
    <property type="protein sequence ID" value="ACB35871.1"/>
    <property type="molecule type" value="Genomic_DNA"/>
</dbReference>
<dbReference type="eggNOG" id="ENOG5032ZRB">
    <property type="taxonomic scope" value="Bacteria"/>
</dbReference>
<dbReference type="RefSeq" id="WP_012348618.1">
    <property type="nucleotide sequence ID" value="NC_010524.1"/>
</dbReference>
<organism evidence="2 3">
    <name type="scientific">Leptothrix cholodnii (strain ATCC 51168 / LMG 8142 / SP-6)</name>
    <name type="common">Leptothrix discophora (strain SP-6)</name>
    <dbReference type="NCBI Taxonomy" id="395495"/>
    <lineage>
        <taxon>Bacteria</taxon>
        <taxon>Pseudomonadati</taxon>
        <taxon>Pseudomonadota</taxon>
        <taxon>Betaproteobacteria</taxon>
        <taxon>Burkholderiales</taxon>
        <taxon>Sphaerotilaceae</taxon>
        <taxon>Leptothrix</taxon>
    </lineage>
</organism>
<feature type="compositionally biased region" description="Low complexity" evidence="1">
    <location>
        <begin position="8"/>
        <end position="31"/>
    </location>
</feature>